<accession>A0A176VWS1</accession>
<organism evidence="1 2">
    <name type="scientific">Marchantia polymorpha subsp. ruderalis</name>
    <dbReference type="NCBI Taxonomy" id="1480154"/>
    <lineage>
        <taxon>Eukaryota</taxon>
        <taxon>Viridiplantae</taxon>
        <taxon>Streptophyta</taxon>
        <taxon>Embryophyta</taxon>
        <taxon>Marchantiophyta</taxon>
        <taxon>Marchantiopsida</taxon>
        <taxon>Marchantiidae</taxon>
        <taxon>Marchantiales</taxon>
        <taxon>Marchantiaceae</taxon>
        <taxon>Marchantia</taxon>
    </lineage>
</organism>
<evidence type="ECO:0000313" key="2">
    <source>
        <dbReference type="Proteomes" id="UP000077202"/>
    </source>
</evidence>
<sequence length="121" mass="13982">MDSFWDISRRSGHVEVAAMSNDGNHEYNDGGLWPQDTIRKTISEREQWSPSRKCSSRRRCEQVYWTTTAKELGPVLHTLKYLEGRAPEAMWWECTIRDQSMSLGTLAHESGFEPEFSQGVK</sequence>
<proteinExistence type="predicted"/>
<dbReference type="AlphaFoldDB" id="A0A176VWS1"/>
<dbReference type="Proteomes" id="UP000077202">
    <property type="component" value="Unassembled WGS sequence"/>
</dbReference>
<evidence type="ECO:0000313" key="1">
    <source>
        <dbReference type="EMBL" id="OAE25207.1"/>
    </source>
</evidence>
<comment type="caution">
    <text evidence="1">The sequence shown here is derived from an EMBL/GenBank/DDBJ whole genome shotgun (WGS) entry which is preliminary data.</text>
</comment>
<reference evidence="1" key="1">
    <citation type="submission" date="2016-03" db="EMBL/GenBank/DDBJ databases">
        <title>Mechanisms controlling the formation of the plant cell surface in tip-growing cells are functionally conserved among land plants.</title>
        <authorList>
            <person name="Honkanen S."/>
            <person name="Jones V.A."/>
            <person name="Morieri G."/>
            <person name="Champion C."/>
            <person name="Hetherington A.J."/>
            <person name="Kelly S."/>
            <person name="Saint-Marcoux D."/>
            <person name="Proust H."/>
            <person name="Prescott H."/>
            <person name="Dolan L."/>
        </authorList>
    </citation>
    <scope>NUCLEOTIDE SEQUENCE [LARGE SCALE GENOMIC DNA]</scope>
    <source>
        <tissue evidence="1">Whole gametophyte</tissue>
    </source>
</reference>
<dbReference type="EMBL" id="LVLJ01002379">
    <property type="protein sequence ID" value="OAE25207.1"/>
    <property type="molecule type" value="Genomic_DNA"/>
</dbReference>
<gene>
    <name evidence="1" type="ORF">AXG93_855s1060</name>
</gene>
<keyword evidence="2" id="KW-1185">Reference proteome</keyword>
<protein>
    <submittedName>
        <fullName evidence="1">Uncharacterized protein</fullName>
    </submittedName>
</protein>
<name>A0A176VWS1_MARPO</name>